<dbReference type="RefSeq" id="WP_219536165.1">
    <property type="nucleotide sequence ID" value="NZ_JAHKRM010000028.1"/>
</dbReference>
<gene>
    <name evidence="1" type="ORF">ACFSJ0_40040</name>
</gene>
<keyword evidence="2" id="KW-1185">Reference proteome</keyword>
<sequence>MIPPDDLDPTDEFILDEIRRMFSVLDPVPETLVERVQFALDLESADAEVLRLSEELGLRAGVRGGEESRTITFEGDALTIMISVSVQTQRLVRLDGWLAPPGDHVVELRTAEGPVVVRADEQGRFVVDEVIRGLAQLVVRPALDVTGEAAILAVTPSIVL</sequence>
<dbReference type="EMBL" id="JBHUCM010000038">
    <property type="protein sequence ID" value="MFD1543295.1"/>
    <property type="molecule type" value="Genomic_DNA"/>
</dbReference>
<reference evidence="2" key="1">
    <citation type="journal article" date="2019" name="Int. J. Syst. Evol. Microbiol.">
        <title>The Global Catalogue of Microorganisms (GCM) 10K type strain sequencing project: providing services to taxonomists for standard genome sequencing and annotation.</title>
        <authorList>
            <consortium name="The Broad Institute Genomics Platform"/>
            <consortium name="The Broad Institute Genome Sequencing Center for Infectious Disease"/>
            <person name="Wu L."/>
            <person name="Ma J."/>
        </authorList>
    </citation>
    <scope>NUCLEOTIDE SEQUENCE [LARGE SCALE GENOMIC DNA]</scope>
    <source>
        <strain evidence="2">CGMCC 1.15399</strain>
    </source>
</reference>
<organism evidence="1 2">
    <name type="scientific">Nonomuraea guangzhouensis</name>
    <dbReference type="NCBI Taxonomy" id="1291555"/>
    <lineage>
        <taxon>Bacteria</taxon>
        <taxon>Bacillati</taxon>
        <taxon>Actinomycetota</taxon>
        <taxon>Actinomycetes</taxon>
        <taxon>Streptosporangiales</taxon>
        <taxon>Streptosporangiaceae</taxon>
        <taxon>Nonomuraea</taxon>
    </lineage>
</organism>
<proteinExistence type="predicted"/>
<evidence type="ECO:0008006" key="3">
    <source>
        <dbReference type="Google" id="ProtNLM"/>
    </source>
</evidence>
<accession>A0ABW4GL19</accession>
<dbReference type="Proteomes" id="UP001597097">
    <property type="component" value="Unassembled WGS sequence"/>
</dbReference>
<protein>
    <recommendedName>
        <fullName evidence="3">Carboxypeptidase regulatory-like domain-containing protein</fullName>
    </recommendedName>
</protein>
<name>A0ABW4GL19_9ACTN</name>
<evidence type="ECO:0000313" key="2">
    <source>
        <dbReference type="Proteomes" id="UP001597097"/>
    </source>
</evidence>
<comment type="caution">
    <text evidence="1">The sequence shown here is derived from an EMBL/GenBank/DDBJ whole genome shotgun (WGS) entry which is preliminary data.</text>
</comment>
<evidence type="ECO:0000313" key="1">
    <source>
        <dbReference type="EMBL" id="MFD1543295.1"/>
    </source>
</evidence>